<evidence type="ECO:0000313" key="1">
    <source>
        <dbReference type="EMBL" id="WHY86320.1"/>
    </source>
</evidence>
<organism evidence="1 2">
    <name type="scientific">Neobacillus novalis</name>
    <dbReference type="NCBI Taxonomy" id="220687"/>
    <lineage>
        <taxon>Bacteria</taxon>
        <taxon>Bacillati</taxon>
        <taxon>Bacillota</taxon>
        <taxon>Bacilli</taxon>
        <taxon>Bacillales</taxon>
        <taxon>Bacillaceae</taxon>
        <taxon>Neobacillus</taxon>
    </lineage>
</organism>
<dbReference type="EMBL" id="CP126114">
    <property type="protein sequence ID" value="WHY86320.1"/>
    <property type="molecule type" value="Genomic_DNA"/>
</dbReference>
<dbReference type="KEGG" id="nnv:QNH39_27775"/>
<reference evidence="1" key="1">
    <citation type="submission" date="2023-05" db="EMBL/GenBank/DDBJ databases">
        <title>Comparative genomics of Bacillaceae isolates and their secondary metabolite potential.</title>
        <authorList>
            <person name="Song L."/>
            <person name="Nielsen L.J."/>
            <person name="Mohite O."/>
            <person name="Xu X."/>
            <person name="Weber T."/>
            <person name="Kovacs A.T."/>
        </authorList>
    </citation>
    <scope>NUCLEOTIDE SEQUENCE</scope>
    <source>
        <strain evidence="1">XLM17</strain>
    </source>
</reference>
<evidence type="ECO:0000313" key="2">
    <source>
        <dbReference type="Proteomes" id="UP001178288"/>
    </source>
</evidence>
<gene>
    <name evidence="1" type="ORF">QNH39_27775</name>
</gene>
<accession>A0AA95MR05</accession>
<sequence length="48" mass="5648">MKEDQAKKKKKREIPTAKRTTRFVGDTKMSMENKKALELIRAFRGMYG</sequence>
<dbReference type="AlphaFoldDB" id="A0AA95MR05"/>
<dbReference type="RefSeq" id="WP_156482352.1">
    <property type="nucleotide sequence ID" value="NZ_CP126114.1"/>
</dbReference>
<name>A0AA95MR05_9BACI</name>
<dbReference type="Proteomes" id="UP001178288">
    <property type="component" value="Chromosome"/>
</dbReference>
<protein>
    <submittedName>
        <fullName evidence="1">Uncharacterized protein</fullName>
    </submittedName>
</protein>
<keyword evidence="2" id="KW-1185">Reference proteome</keyword>
<proteinExistence type="predicted"/>